<sequence>MTISAEASRRRFRIRPGQSIAQVGDAEREIPADQRTALGRSSYTALLDSDNGDLKVVNDRARSMIEELGLQPEWRPRRESSPDELRLLALLVLEGIVEVEIDRGFVTGAYAMEALGLPFPPTGEETPTGRLSMQALRHVQRLGLVQKHELAARLYFFNRIPRSKRWLANWPDRRAVLRSLGRSVDVLAGTFVYGETADGAWAHWRRQDRTGADASGDFKLYVSAHPADVGGAFGAVARSVASAPAHALKIGLNAGSLLRPDKIVVYFKRQGDLAEYAAALLPEIDGARPQGVPFSGALDENGLLSWGFDPPADVKEAGVYPDRSWRIWLCNRLASAIVETPADADPIRFALTRIAAAGVDTAEWAPVDSQ</sequence>
<dbReference type="Proteomes" id="UP001500326">
    <property type="component" value="Unassembled WGS sequence"/>
</dbReference>
<accession>A0ABN2T3X4</accession>
<name>A0ABN2T3X4_9MICO</name>
<organism evidence="1 2">
    <name type="scientific">Microbacterium pumilum</name>
    <dbReference type="NCBI Taxonomy" id="344165"/>
    <lineage>
        <taxon>Bacteria</taxon>
        <taxon>Bacillati</taxon>
        <taxon>Actinomycetota</taxon>
        <taxon>Actinomycetes</taxon>
        <taxon>Micrococcales</taxon>
        <taxon>Microbacteriaceae</taxon>
        <taxon>Microbacterium</taxon>
    </lineage>
</organism>
<proteinExistence type="predicted"/>
<protein>
    <submittedName>
        <fullName evidence="1">Uncharacterized protein</fullName>
    </submittedName>
</protein>
<evidence type="ECO:0000313" key="2">
    <source>
        <dbReference type="Proteomes" id="UP001500326"/>
    </source>
</evidence>
<dbReference type="EMBL" id="BAAAOH010000001">
    <property type="protein sequence ID" value="GAA1998169.1"/>
    <property type="molecule type" value="Genomic_DNA"/>
</dbReference>
<reference evidence="1 2" key="1">
    <citation type="journal article" date="2019" name="Int. J. Syst. Evol. Microbiol.">
        <title>The Global Catalogue of Microorganisms (GCM) 10K type strain sequencing project: providing services to taxonomists for standard genome sequencing and annotation.</title>
        <authorList>
            <consortium name="The Broad Institute Genomics Platform"/>
            <consortium name="The Broad Institute Genome Sequencing Center for Infectious Disease"/>
            <person name="Wu L."/>
            <person name="Ma J."/>
        </authorList>
    </citation>
    <scope>NUCLEOTIDE SEQUENCE [LARGE SCALE GENOMIC DNA]</scope>
    <source>
        <strain evidence="1 2">JCM 14902</strain>
    </source>
</reference>
<gene>
    <name evidence="1" type="ORF">GCM10009777_39300</name>
</gene>
<keyword evidence="2" id="KW-1185">Reference proteome</keyword>
<comment type="caution">
    <text evidence="1">The sequence shown here is derived from an EMBL/GenBank/DDBJ whole genome shotgun (WGS) entry which is preliminary data.</text>
</comment>
<evidence type="ECO:0000313" key="1">
    <source>
        <dbReference type="EMBL" id="GAA1998169.1"/>
    </source>
</evidence>